<gene>
    <name evidence="5" type="ORF">LCGC14_1853480</name>
</gene>
<dbReference type="InterPro" id="IPR029063">
    <property type="entry name" value="SAM-dependent_MTases_sf"/>
</dbReference>
<dbReference type="InterPro" id="IPR052933">
    <property type="entry name" value="DNA_Protect_Modify"/>
</dbReference>
<organism evidence="5">
    <name type="scientific">marine sediment metagenome</name>
    <dbReference type="NCBI Taxonomy" id="412755"/>
    <lineage>
        <taxon>unclassified sequences</taxon>
        <taxon>metagenomes</taxon>
        <taxon>ecological metagenomes</taxon>
    </lineage>
</organism>
<comment type="caution">
    <text evidence="5">The sequence shown here is derived from an EMBL/GenBank/DDBJ whole genome shotgun (WGS) entry which is preliminary data.</text>
</comment>
<dbReference type="InterPro" id="IPR002295">
    <property type="entry name" value="N4/N6-MTase_EcoPI_Mod-like"/>
</dbReference>
<proteinExistence type="predicted"/>
<dbReference type="Gene3D" id="3.40.50.150">
    <property type="entry name" value="Vaccinia Virus protein VP39"/>
    <property type="match status" value="2"/>
</dbReference>
<keyword evidence="1" id="KW-0489">Methyltransferase</keyword>
<evidence type="ECO:0000256" key="2">
    <source>
        <dbReference type="ARBA" id="ARBA00022679"/>
    </source>
</evidence>
<dbReference type="SUPFAM" id="SSF53335">
    <property type="entry name" value="S-adenosyl-L-methionine-dependent methyltransferases"/>
    <property type="match status" value="2"/>
</dbReference>
<dbReference type="GO" id="GO:0003677">
    <property type="term" value="F:DNA binding"/>
    <property type="evidence" value="ECO:0007669"/>
    <property type="project" value="InterPro"/>
</dbReference>
<dbReference type="Pfam" id="PF01555">
    <property type="entry name" value="N6_N4_Mtase"/>
    <property type="match status" value="1"/>
</dbReference>
<dbReference type="PANTHER" id="PTHR41313:SF1">
    <property type="entry name" value="DNA METHYLASE ADENINE-SPECIFIC DOMAIN-CONTAINING PROTEIN"/>
    <property type="match status" value="1"/>
</dbReference>
<keyword evidence="3" id="KW-0949">S-adenosyl-L-methionine</keyword>
<dbReference type="GO" id="GO:0008170">
    <property type="term" value="F:N-methyltransferase activity"/>
    <property type="evidence" value="ECO:0007669"/>
    <property type="project" value="InterPro"/>
</dbReference>
<keyword evidence="2" id="KW-0808">Transferase</keyword>
<evidence type="ECO:0000313" key="5">
    <source>
        <dbReference type="EMBL" id="KKL95549.1"/>
    </source>
</evidence>
<reference evidence="5" key="1">
    <citation type="journal article" date="2015" name="Nature">
        <title>Complex archaea that bridge the gap between prokaryotes and eukaryotes.</title>
        <authorList>
            <person name="Spang A."/>
            <person name="Saw J.H."/>
            <person name="Jorgensen S.L."/>
            <person name="Zaremba-Niedzwiedzka K."/>
            <person name="Martijn J."/>
            <person name="Lind A.E."/>
            <person name="van Eijk R."/>
            <person name="Schleper C."/>
            <person name="Guy L."/>
            <person name="Ettema T.J."/>
        </authorList>
    </citation>
    <scope>NUCLEOTIDE SEQUENCE</scope>
</reference>
<evidence type="ECO:0000256" key="3">
    <source>
        <dbReference type="ARBA" id="ARBA00022691"/>
    </source>
</evidence>
<name>A0A0F9G9L0_9ZZZZ</name>
<dbReference type="PRINTS" id="PR00506">
    <property type="entry name" value="D21N6MTFRASE"/>
</dbReference>
<accession>A0A0F9G9L0</accession>
<dbReference type="EMBL" id="LAZR01018648">
    <property type="protein sequence ID" value="KKL95549.1"/>
    <property type="molecule type" value="Genomic_DNA"/>
</dbReference>
<feature type="domain" description="DNA methylase N-4/N-6" evidence="4">
    <location>
        <begin position="505"/>
        <end position="595"/>
    </location>
</feature>
<sequence>MLTDDEYDSARRSVLNAHFTDPAIVIKMWEALQHMGFQGGRLLEPGMGAGYFWSLIPPELAGATRLSGVELDLITGRIAKLLFPKADVRVQGFEEFQIPDDYYAAAMSNVPFGEYRPFDPKYQKHRFTIHNYFFAKTLDKVQPGGVVAFITSRYTMDSKTGVRMRQYLAARADLLGAIRLPNTAFKKVAGTAVTTDIIFLRKRHVGEEVGGENWAELGSIDVKVEGRTQPMPLNEYFVQHPEMMLGTMEFTGTQYRKDEPTLAPKEGNLADQMAEAIEALPRDVMVPEDMGTDVDMPQTIMAPDTVKEGAFVMEGGKLMRRRSGVLIPARNAQGKAYTGVTLKRIKALIEIRDAARTVLTAQLTDETDADIHKSQADLTKVYDRFVRRFGAINQKSGARRLNLEGFRDDPDLQLVANLENIQLVDEEERFVKADLFTQRVLSPPKPIQHAEKPEDAELQLGLFDTRGRQIKGWTNKLIWGDNKLILSSLKNGPLREEIEVQGGLKLIYIDPPFNMGADFSMGIEIGGDTFTKKPNILEEIAYRDTWGKGADSFIAMIYERLVLMRDLLADEGSIFLHIGPNVSHYVNTVLDEVFG</sequence>
<evidence type="ECO:0000256" key="1">
    <source>
        <dbReference type="ARBA" id="ARBA00022603"/>
    </source>
</evidence>
<dbReference type="InterPro" id="IPR002941">
    <property type="entry name" value="DNA_methylase_N4/N6"/>
</dbReference>
<dbReference type="AlphaFoldDB" id="A0A0F9G9L0"/>
<evidence type="ECO:0000259" key="4">
    <source>
        <dbReference type="Pfam" id="PF01555"/>
    </source>
</evidence>
<dbReference type="PANTHER" id="PTHR41313">
    <property type="entry name" value="ADENINE-SPECIFIC METHYLTRANSFERASE"/>
    <property type="match status" value="1"/>
</dbReference>
<dbReference type="GO" id="GO:0032259">
    <property type="term" value="P:methylation"/>
    <property type="evidence" value="ECO:0007669"/>
    <property type="project" value="UniProtKB-KW"/>
</dbReference>
<protein>
    <recommendedName>
        <fullName evidence="4">DNA methylase N-4/N-6 domain-containing protein</fullName>
    </recommendedName>
</protein>
<feature type="non-terminal residue" evidence="5">
    <location>
        <position position="595"/>
    </location>
</feature>